<sequence length="161" mass="17860">MPKPQPIEVPRATLEDIFKHARDSFPNECCGWLTGDKNSNTAGGVRTAINAYEPETHPTAKDRTAQTAFVISDNDLLDLNKTLDDDVRPRIIYHSHPNGRAYFSPTDKANASDPWGDGPAYPVNQIVIGIDGDRVVEARQFAWDDDASDFVEIAEYEGLDI</sequence>
<evidence type="ECO:0000313" key="8">
    <source>
        <dbReference type="EMBL" id="WFG38215.1"/>
    </source>
</evidence>
<name>A0AAJ5ZC00_9CHLR</name>
<dbReference type="EMBL" id="CP046147">
    <property type="protein sequence ID" value="WFG38215.1"/>
    <property type="molecule type" value="Genomic_DNA"/>
</dbReference>
<dbReference type="RefSeq" id="WP_342824520.1">
    <property type="nucleotide sequence ID" value="NZ_CP046146.1"/>
</dbReference>
<reference evidence="9 10" key="1">
    <citation type="submission" date="2019-11" db="EMBL/GenBank/DDBJ databases">
        <authorList>
            <person name="Cho J.-C."/>
        </authorList>
    </citation>
    <scope>NUCLEOTIDE SEQUENCE [LARGE SCALE GENOMIC DNA]</scope>
    <source>
        <strain evidence="8 9">JH1073</strain>
        <strain evidence="7 10">JH702</strain>
    </source>
</reference>
<evidence type="ECO:0000313" key="9">
    <source>
        <dbReference type="Proteomes" id="UP001219901"/>
    </source>
</evidence>
<protein>
    <recommendedName>
        <fullName evidence="6">JAB domain-containing protein</fullName>
    </recommendedName>
</protein>
<proteinExistence type="predicted"/>
<dbReference type="Proteomes" id="UP001321249">
    <property type="component" value="Unassembled WGS sequence"/>
</dbReference>
<dbReference type="InterPro" id="IPR051929">
    <property type="entry name" value="VirAsm_ModProt"/>
</dbReference>
<dbReference type="PANTHER" id="PTHR34858:SF1">
    <property type="entry name" value="CYSO-CYSTEINE PEPTIDASE"/>
    <property type="match status" value="1"/>
</dbReference>
<dbReference type="GO" id="GO:0006508">
    <property type="term" value="P:proteolysis"/>
    <property type="evidence" value="ECO:0007669"/>
    <property type="project" value="UniProtKB-KW"/>
</dbReference>
<dbReference type="GO" id="GO:0008235">
    <property type="term" value="F:metalloexopeptidase activity"/>
    <property type="evidence" value="ECO:0007669"/>
    <property type="project" value="TreeGrafter"/>
</dbReference>
<dbReference type="GO" id="GO:0008270">
    <property type="term" value="F:zinc ion binding"/>
    <property type="evidence" value="ECO:0007669"/>
    <property type="project" value="TreeGrafter"/>
</dbReference>
<dbReference type="Gene3D" id="3.40.140.10">
    <property type="entry name" value="Cytidine Deaminase, domain 2"/>
    <property type="match status" value="1"/>
</dbReference>
<evidence type="ECO:0000256" key="3">
    <source>
        <dbReference type="ARBA" id="ARBA00022801"/>
    </source>
</evidence>
<dbReference type="PANTHER" id="PTHR34858">
    <property type="entry name" value="CYSO-CYSTEINE PEPTIDASE"/>
    <property type="match status" value="1"/>
</dbReference>
<evidence type="ECO:0000313" key="7">
    <source>
        <dbReference type="EMBL" id="MDG0866792.1"/>
    </source>
</evidence>
<dbReference type="SUPFAM" id="SSF102712">
    <property type="entry name" value="JAB1/MPN domain"/>
    <property type="match status" value="1"/>
</dbReference>
<organism evidence="8 9">
    <name type="scientific">Candidatus Lucifugimonas marina</name>
    <dbReference type="NCBI Taxonomy" id="3038979"/>
    <lineage>
        <taxon>Bacteria</taxon>
        <taxon>Bacillati</taxon>
        <taxon>Chloroflexota</taxon>
        <taxon>Dehalococcoidia</taxon>
        <taxon>SAR202 cluster</taxon>
        <taxon>Candidatus Lucifugimonadales</taxon>
        <taxon>Candidatus Lucifugimonadaceae</taxon>
        <taxon>Candidatus Lucifugimonas</taxon>
    </lineage>
</organism>
<dbReference type="Pfam" id="PF14464">
    <property type="entry name" value="Prok-JAB"/>
    <property type="match status" value="1"/>
</dbReference>
<evidence type="ECO:0000256" key="5">
    <source>
        <dbReference type="ARBA" id="ARBA00023049"/>
    </source>
</evidence>
<keyword evidence="9" id="KW-1185">Reference proteome</keyword>
<dbReference type="EMBL" id="WMBE01000002">
    <property type="protein sequence ID" value="MDG0866792.1"/>
    <property type="molecule type" value="Genomic_DNA"/>
</dbReference>
<keyword evidence="3" id="KW-0378">Hydrolase</keyword>
<feature type="domain" description="JAB" evidence="6">
    <location>
        <begin position="11"/>
        <end position="122"/>
    </location>
</feature>
<dbReference type="Proteomes" id="UP001219901">
    <property type="component" value="Chromosome"/>
</dbReference>
<evidence type="ECO:0000313" key="10">
    <source>
        <dbReference type="Proteomes" id="UP001321249"/>
    </source>
</evidence>
<gene>
    <name evidence="7" type="ORF">GKO46_06850</name>
    <name evidence="8" type="ORF">GKO48_00855</name>
</gene>
<dbReference type="InterPro" id="IPR028090">
    <property type="entry name" value="JAB_dom_prok"/>
</dbReference>
<evidence type="ECO:0000259" key="6">
    <source>
        <dbReference type="Pfam" id="PF14464"/>
    </source>
</evidence>
<keyword evidence="5" id="KW-0482">Metalloprotease</keyword>
<keyword evidence="1" id="KW-0645">Protease</keyword>
<evidence type="ECO:0000256" key="1">
    <source>
        <dbReference type="ARBA" id="ARBA00022670"/>
    </source>
</evidence>
<reference evidence="8" key="2">
    <citation type="journal article" date="2023" name="Nat. Commun.">
        <title>Cultivation of marine bacteria of the SAR202 clade.</title>
        <authorList>
            <person name="Lim Y."/>
            <person name="Seo J.H."/>
            <person name="Giovannoni S.J."/>
            <person name="Kang I."/>
            <person name="Cho J.C."/>
        </authorList>
    </citation>
    <scope>NUCLEOTIDE SEQUENCE</scope>
    <source>
        <strain evidence="8">JH1073</strain>
    </source>
</reference>
<dbReference type="AlphaFoldDB" id="A0AAJ5ZC00"/>
<evidence type="ECO:0000256" key="4">
    <source>
        <dbReference type="ARBA" id="ARBA00022833"/>
    </source>
</evidence>
<accession>A0AAJ5ZC00</accession>
<keyword evidence="2" id="KW-0479">Metal-binding</keyword>
<reference evidence="9" key="3">
    <citation type="submission" date="2023-06" db="EMBL/GenBank/DDBJ databases">
        <title>Pangenomics reveal diversification of enzyme families and niche specialization in globally abundant SAR202 bacteria.</title>
        <authorList>
            <person name="Saw J.H.W."/>
        </authorList>
    </citation>
    <scope>NUCLEOTIDE SEQUENCE [LARGE SCALE GENOMIC DNA]</scope>
    <source>
        <strain evidence="9">JH1073</strain>
    </source>
</reference>
<keyword evidence="4" id="KW-0862">Zinc</keyword>
<evidence type="ECO:0000256" key="2">
    <source>
        <dbReference type="ARBA" id="ARBA00022723"/>
    </source>
</evidence>